<proteinExistence type="predicted"/>
<dbReference type="AlphaFoldDB" id="A0A922I1X2"/>
<gene>
    <name evidence="2" type="ORF">DERF_004662</name>
</gene>
<accession>A0A922I1X2</accession>
<dbReference type="Proteomes" id="UP000790347">
    <property type="component" value="Unassembled WGS sequence"/>
</dbReference>
<dbReference type="EMBL" id="ASGP02000002">
    <property type="protein sequence ID" value="KAH9520987.1"/>
    <property type="molecule type" value="Genomic_DNA"/>
</dbReference>
<reference evidence="2" key="2">
    <citation type="journal article" date="2022" name="Res Sq">
        <title>Comparative Genomics Reveals Insights into the Divergent Evolution of Astigmatic Mites and Household Pest Adaptations.</title>
        <authorList>
            <person name="Xiong Q."/>
            <person name="Wan A.T.-Y."/>
            <person name="Liu X.-Y."/>
            <person name="Fung C.S.-H."/>
            <person name="Xiao X."/>
            <person name="Malainual N."/>
            <person name="Hou J."/>
            <person name="Wang L."/>
            <person name="Wang M."/>
            <person name="Yang K."/>
            <person name="Cui Y."/>
            <person name="Leung E."/>
            <person name="Nong W."/>
            <person name="Shin S.-K."/>
            <person name="Au S."/>
            <person name="Jeong K.Y."/>
            <person name="Chew F.T."/>
            <person name="Hui J."/>
            <person name="Leung T.F."/>
            <person name="Tungtrongchitr A."/>
            <person name="Zhong N."/>
            <person name="Liu Z."/>
            <person name="Tsui S."/>
        </authorList>
    </citation>
    <scope>NUCLEOTIDE SEQUENCE</scope>
    <source>
        <strain evidence="2">Derf</strain>
        <tissue evidence="2">Whole organism</tissue>
    </source>
</reference>
<reference evidence="2" key="1">
    <citation type="submission" date="2013-05" db="EMBL/GenBank/DDBJ databases">
        <authorList>
            <person name="Yim A.K.Y."/>
            <person name="Chan T.F."/>
            <person name="Ji K.M."/>
            <person name="Liu X.Y."/>
            <person name="Zhou J.W."/>
            <person name="Li R.Q."/>
            <person name="Yang K.Y."/>
            <person name="Li J."/>
            <person name="Li M."/>
            <person name="Law P.T.W."/>
            <person name="Wu Y.L."/>
            <person name="Cai Z.L."/>
            <person name="Qin H."/>
            <person name="Bao Y."/>
            <person name="Leung R.K.K."/>
            <person name="Ng P.K.S."/>
            <person name="Zou J."/>
            <person name="Zhong X.J."/>
            <person name="Ran P.X."/>
            <person name="Zhong N.S."/>
            <person name="Liu Z.G."/>
            <person name="Tsui S.K.W."/>
        </authorList>
    </citation>
    <scope>NUCLEOTIDE SEQUENCE</scope>
    <source>
        <strain evidence="2">Derf</strain>
        <tissue evidence="2">Whole organism</tissue>
    </source>
</reference>
<sequence length="75" mass="8890">MNKQNNGPYGENLNQKELLASNSRMQTKHEQQQQQPQSTLLIFCRVIRCDGDDDKMLFHFNWNNRKKNSNEIPEP</sequence>
<evidence type="ECO:0000313" key="2">
    <source>
        <dbReference type="EMBL" id="KAH9520987.1"/>
    </source>
</evidence>
<feature type="compositionally biased region" description="Polar residues" evidence="1">
    <location>
        <begin position="1"/>
        <end position="25"/>
    </location>
</feature>
<evidence type="ECO:0000256" key="1">
    <source>
        <dbReference type="SAM" id="MobiDB-lite"/>
    </source>
</evidence>
<organism evidence="2 3">
    <name type="scientific">Dermatophagoides farinae</name>
    <name type="common">American house dust mite</name>
    <dbReference type="NCBI Taxonomy" id="6954"/>
    <lineage>
        <taxon>Eukaryota</taxon>
        <taxon>Metazoa</taxon>
        <taxon>Ecdysozoa</taxon>
        <taxon>Arthropoda</taxon>
        <taxon>Chelicerata</taxon>
        <taxon>Arachnida</taxon>
        <taxon>Acari</taxon>
        <taxon>Acariformes</taxon>
        <taxon>Sarcoptiformes</taxon>
        <taxon>Astigmata</taxon>
        <taxon>Psoroptidia</taxon>
        <taxon>Analgoidea</taxon>
        <taxon>Pyroglyphidae</taxon>
        <taxon>Dermatophagoidinae</taxon>
        <taxon>Dermatophagoides</taxon>
    </lineage>
</organism>
<evidence type="ECO:0000313" key="3">
    <source>
        <dbReference type="Proteomes" id="UP000790347"/>
    </source>
</evidence>
<feature type="region of interest" description="Disordered" evidence="1">
    <location>
        <begin position="1"/>
        <end position="37"/>
    </location>
</feature>
<protein>
    <submittedName>
        <fullName evidence="2">Uncharacterized protein</fullName>
    </submittedName>
</protein>
<keyword evidence="3" id="KW-1185">Reference proteome</keyword>
<comment type="caution">
    <text evidence="2">The sequence shown here is derived from an EMBL/GenBank/DDBJ whole genome shotgun (WGS) entry which is preliminary data.</text>
</comment>
<name>A0A922I1X2_DERFA</name>